<dbReference type="InterPro" id="IPR036279">
    <property type="entry name" value="5-3_exonuclease_C_sf"/>
</dbReference>
<dbReference type="Pfam" id="PF02739">
    <property type="entry name" value="5_3_exonuc_N"/>
    <property type="match status" value="1"/>
</dbReference>
<name>S8CV81_9LAMI</name>
<dbReference type="CDD" id="cd09859">
    <property type="entry name" value="PIN_53EXO"/>
    <property type="match status" value="1"/>
</dbReference>
<evidence type="ECO:0000256" key="1">
    <source>
        <dbReference type="ARBA" id="ARBA00022722"/>
    </source>
</evidence>
<dbReference type="OrthoDB" id="275278at2759"/>
<dbReference type="EMBL" id="AUSU01002433">
    <property type="protein sequence ID" value="EPS68806.1"/>
    <property type="molecule type" value="Genomic_DNA"/>
</dbReference>
<gene>
    <name evidence="5" type="ORF">M569_05958</name>
</gene>
<sequence length="312" mass="35029">MSRHHLLECRQQIPLPNFANPKSNPPSSSSSWKPPGRDKGRVFLLDVNPLCYAGNSPSLTSFAHWTWLLFSTVTFNDPVIAVLDGEGGNDRRREVLPSYKAHRRRPNRERSSSSRELVRDVLERCNVPVVRIEGQEADDVIATLVDKAVSGKGRRAVIASPDKDFKQLVSERVQIVAPVPELGRWSFYTLKHYVAQYNCDPRLDLSLRSMLGDETDGVPGIQNFAPGFGRKTALKLLKKHGSLEELLAAAGVRTVGRNYAQEALTRYGAVLLRNHQVLSLKRDVDVELEDQWLSRRDVANDSVALSSLRKRQ</sequence>
<evidence type="ECO:0000313" key="6">
    <source>
        <dbReference type="Proteomes" id="UP000015453"/>
    </source>
</evidence>
<protein>
    <submittedName>
        <fullName evidence="5">5'-3' exonuclease-like protein</fullName>
    </submittedName>
</protein>
<dbReference type="InterPro" id="IPR002421">
    <property type="entry name" value="5-3_exonuclease"/>
</dbReference>
<accession>S8CV81</accession>
<dbReference type="SUPFAM" id="SSF47807">
    <property type="entry name" value="5' to 3' exonuclease, C-terminal subdomain"/>
    <property type="match status" value="1"/>
</dbReference>
<keyword evidence="2" id="KW-0378">Hydrolase</keyword>
<dbReference type="Proteomes" id="UP000015453">
    <property type="component" value="Unassembled WGS sequence"/>
</dbReference>
<evidence type="ECO:0000259" key="4">
    <source>
        <dbReference type="SMART" id="SM00475"/>
    </source>
</evidence>
<dbReference type="Gene3D" id="1.10.150.20">
    <property type="entry name" value="5' to 3' exonuclease, C-terminal subdomain"/>
    <property type="match status" value="1"/>
</dbReference>
<feature type="domain" description="5'-3' exonuclease" evidence="4">
    <location>
        <begin position="40"/>
        <end position="296"/>
    </location>
</feature>
<dbReference type="GO" id="GO:0008409">
    <property type="term" value="F:5'-3' exonuclease activity"/>
    <property type="evidence" value="ECO:0007669"/>
    <property type="project" value="InterPro"/>
</dbReference>
<dbReference type="SUPFAM" id="SSF88723">
    <property type="entry name" value="PIN domain-like"/>
    <property type="match status" value="1"/>
</dbReference>
<dbReference type="InterPro" id="IPR038969">
    <property type="entry name" value="FEN"/>
</dbReference>
<comment type="caution">
    <text evidence="5">The sequence shown here is derived from an EMBL/GenBank/DDBJ whole genome shotgun (WGS) entry which is preliminary data.</text>
</comment>
<proteinExistence type="predicted"/>
<dbReference type="AlphaFoldDB" id="S8CV81"/>
<keyword evidence="1" id="KW-0540">Nuclease</keyword>
<reference evidence="5 6" key="1">
    <citation type="journal article" date="2013" name="BMC Genomics">
        <title>The miniature genome of a carnivorous plant Genlisea aurea contains a low number of genes and short non-coding sequences.</title>
        <authorList>
            <person name="Leushkin E.V."/>
            <person name="Sutormin R.A."/>
            <person name="Nabieva E.R."/>
            <person name="Penin A.A."/>
            <person name="Kondrashov A.S."/>
            <person name="Logacheva M.D."/>
        </authorList>
    </citation>
    <scope>NUCLEOTIDE SEQUENCE [LARGE SCALE GENOMIC DNA]</scope>
</reference>
<evidence type="ECO:0000256" key="2">
    <source>
        <dbReference type="ARBA" id="ARBA00022801"/>
    </source>
</evidence>
<dbReference type="Pfam" id="PF01367">
    <property type="entry name" value="5_3_exonuc"/>
    <property type="match status" value="1"/>
</dbReference>
<dbReference type="PANTHER" id="PTHR42646:SF4">
    <property type="entry name" value="5'-3' EXONUCLEASE FAMILY PROTEIN"/>
    <property type="match status" value="1"/>
</dbReference>
<feature type="region of interest" description="Disordered" evidence="3">
    <location>
        <begin position="14"/>
        <end position="36"/>
    </location>
</feature>
<dbReference type="PANTHER" id="PTHR42646">
    <property type="entry name" value="FLAP ENDONUCLEASE XNI"/>
    <property type="match status" value="1"/>
</dbReference>
<dbReference type="SMART" id="SM00475">
    <property type="entry name" value="53EXOc"/>
    <property type="match status" value="1"/>
</dbReference>
<dbReference type="InterPro" id="IPR020045">
    <property type="entry name" value="DNA_polI_H3TH"/>
</dbReference>
<dbReference type="InterPro" id="IPR029060">
    <property type="entry name" value="PIN-like_dom_sf"/>
</dbReference>
<keyword evidence="6" id="KW-1185">Reference proteome</keyword>
<dbReference type="GO" id="GO:0033567">
    <property type="term" value="P:DNA replication, Okazaki fragment processing"/>
    <property type="evidence" value="ECO:0007669"/>
    <property type="project" value="InterPro"/>
</dbReference>
<feature type="compositionally biased region" description="Low complexity" evidence="3">
    <location>
        <begin position="20"/>
        <end position="34"/>
    </location>
</feature>
<organism evidence="5 6">
    <name type="scientific">Genlisea aurea</name>
    <dbReference type="NCBI Taxonomy" id="192259"/>
    <lineage>
        <taxon>Eukaryota</taxon>
        <taxon>Viridiplantae</taxon>
        <taxon>Streptophyta</taxon>
        <taxon>Embryophyta</taxon>
        <taxon>Tracheophyta</taxon>
        <taxon>Spermatophyta</taxon>
        <taxon>Magnoliopsida</taxon>
        <taxon>eudicotyledons</taxon>
        <taxon>Gunneridae</taxon>
        <taxon>Pentapetalae</taxon>
        <taxon>asterids</taxon>
        <taxon>lamiids</taxon>
        <taxon>Lamiales</taxon>
        <taxon>Lentibulariaceae</taxon>
        <taxon>Genlisea</taxon>
    </lineage>
</organism>
<dbReference type="Gene3D" id="3.40.50.1010">
    <property type="entry name" value="5'-nuclease"/>
    <property type="match status" value="1"/>
</dbReference>
<evidence type="ECO:0000313" key="5">
    <source>
        <dbReference type="EMBL" id="EPS68806.1"/>
    </source>
</evidence>
<dbReference type="GO" id="GO:0017108">
    <property type="term" value="F:5'-flap endonuclease activity"/>
    <property type="evidence" value="ECO:0007669"/>
    <property type="project" value="InterPro"/>
</dbReference>
<evidence type="ECO:0000256" key="3">
    <source>
        <dbReference type="SAM" id="MobiDB-lite"/>
    </source>
</evidence>
<keyword evidence="5" id="KW-0269">Exonuclease</keyword>
<dbReference type="GO" id="GO:0003677">
    <property type="term" value="F:DNA binding"/>
    <property type="evidence" value="ECO:0007669"/>
    <property type="project" value="InterPro"/>
</dbReference>
<dbReference type="InterPro" id="IPR020046">
    <property type="entry name" value="5-3_exonucl_a-hlix_arch_N"/>
</dbReference>